<protein>
    <submittedName>
        <fullName evidence="1">Uncharacterized protein</fullName>
    </submittedName>
</protein>
<evidence type="ECO:0000313" key="2">
    <source>
        <dbReference type="Proteomes" id="UP000037201"/>
    </source>
</evidence>
<dbReference type="EMBL" id="JUEU01000366">
    <property type="protein sequence ID" value="KOP50874.1"/>
    <property type="molecule type" value="Genomic_DNA"/>
</dbReference>
<gene>
    <name evidence="1" type="ORF">OX90_29020</name>
</gene>
<accession>A0ABR5JF13</accession>
<proteinExistence type="predicted"/>
<reference evidence="1 2" key="1">
    <citation type="submission" date="2014-12" db="EMBL/GenBank/DDBJ databases">
        <authorList>
            <person name="Baeyen S."/>
        </authorList>
    </citation>
    <scope>NUCLEOTIDE SEQUENCE [LARGE SCALE GENOMIC DNA]</scope>
    <source>
        <strain evidence="1 2">LMG 28496</strain>
    </source>
</reference>
<name>A0ABR5JF13_9PSED</name>
<reference evidence="1 2" key="2">
    <citation type="submission" date="2015-09" db="EMBL/GenBank/DDBJ databases">
        <title>Genome analysis of Pseudomonas syringae pv. porri LMG.</title>
        <authorList>
            <person name="Rombouts S."/>
        </authorList>
    </citation>
    <scope>NUCLEOTIDE SEQUENCE [LARGE SCALE GENOMIC DNA]</scope>
    <source>
        <strain evidence="1 2">LMG 28496</strain>
    </source>
</reference>
<feature type="non-terminal residue" evidence="1">
    <location>
        <position position="1"/>
    </location>
</feature>
<keyword evidence="2" id="KW-1185">Reference proteome</keyword>
<organism evidence="1 2">
    <name type="scientific">Pseudomonas coronafaciens pv. porri</name>
    <dbReference type="NCBI Taxonomy" id="83964"/>
    <lineage>
        <taxon>Bacteria</taxon>
        <taxon>Pseudomonadati</taxon>
        <taxon>Pseudomonadota</taxon>
        <taxon>Gammaproteobacteria</taxon>
        <taxon>Pseudomonadales</taxon>
        <taxon>Pseudomonadaceae</taxon>
        <taxon>Pseudomonas</taxon>
        <taxon>Pseudomonas coronafaciens</taxon>
    </lineage>
</organism>
<comment type="caution">
    <text evidence="1">The sequence shown here is derived from an EMBL/GenBank/DDBJ whole genome shotgun (WGS) entry which is preliminary data.</text>
</comment>
<dbReference type="RefSeq" id="WP_216597563.1">
    <property type="nucleotide sequence ID" value="NZ_JUEU01000366.1"/>
</dbReference>
<sequence length="74" mass="8220">LLFGLKPGMQLNLVLMPRDNLAKKALGIEFSLNDFAVSMSNTPRATRQALTVTPEKTNAYKAANLRLSTVKRSW</sequence>
<evidence type="ECO:0000313" key="1">
    <source>
        <dbReference type="EMBL" id="KOP50874.1"/>
    </source>
</evidence>
<dbReference type="Proteomes" id="UP000037201">
    <property type="component" value="Unassembled WGS sequence"/>
</dbReference>